<comment type="catalytic activity">
    <reaction evidence="1 15">
        <text>GTP = 3',5'-cyclic GMP + diphosphate</text>
        <dbReference type="Rhea" id="RHEA:13665"/>
        <dbReference type="ChEBI" id="CHEBI:33019"/>
        <dbReference type="ChEBI" id="CHEBI:37565"/>
        <dbReference type="ChEBI" id="CHEBI:57746"/>
        <dbReference type="EC" id="4.6.1.2"/>
    </reaction>
</comment>
<keyword evidence="5" id="KW-0732">Signal</keyword>
<dbReference type="STRING" id="74873.A0A084WB34"/>
<evidence type="ECO:0000256" key="9">
    <source>
        <dbReference type="ARBA" id="ARBA00023136"/>
    </source>
</evidence>
<dbReference type="InterPro" id="IPR050401">
    <property type="entry name" value="Cyclic_nucleotide_synthase"/>
</dbReference>
<dbReference type="InterPro" id="IPR000719">
    <property type="entry name" value="Prot_kinase_dom"/>
</dbReference>
<dbReference type="PRINTS" id="PR00255">
    <property type="entry name" value="NATPEPTIDER"/>
</dbReference>
<dbReference type="EnsemblMetazoa" id="ASIC015372-RA">
    <property type="protein sequence ID" value="ASIC015372-PA"/>
    <property type="gene ID" value="ASIC015372"/>
</dbReference>
<evidence type="ECO:0000259" key="18">
    <source>
        <dbReference type="PROSITE" id="PS50011"/>
    </source>
</evidence>
<evidence type="ECO:0000256" key="12">
    <source>
        <dbReference type="ARBA" id="ARBA00023239"/>
    </source>
</evidence>
<evidence type="ECO:0000256" key="10">
    <source>
        <dbReference type="ARBA" id="ARBA00023170"/>
    </source>
</evidence>
<evidence type="ECO:0000313" key="22">
    <source>
        <dbReference type="Proteomes" id="UP000030765"/>
    </source>
</evidence>
<evidence type="ECO:0000256" key="8">
    <source>
        <dbReference type="ARBA" id="ARBA00023134"/>
    </source>
</evidence>
<dbReference type="FunFam" id="3.40.50.2300:FF:000311">
    <property type="entry name" value="Guanylate cyclase"/>
    <property type="match status" value="1"/>
</dbReference>
<evidence type="ECO:0000256" key="3">
    <source>
        <dbReference type="ARBA" id="ARBA00012202"/>
    </source>
</evidence>
<comment type="similarity">
    <text evidence="14">Belongs to the adenylyl cyclase class-4/guanylyl cyclase family.</text>
</comment>
<organism evidence="20">
    <name type="scientific">Anopheles sinensis</name>
    <name type="common">Mosquito</name>
    <dbReference type="NCBI Taxonomy" id="74873"/>
    <lineage>
        <taxon>Eukaryota</taxon>
        <taxon>Metazoa</taxon>
        <taxon>Ecdysozoa</taxon>
        <taxon>Arthropoda</taxon>
        <taxon>Hexapoda</taxon>
        <taxon>Insecta</taxon>
        <taxon>Pterygota</taxon>
        <taxon>Neoptera</taxon>
        <taxon>Endopterygota</taxon>
        <taxon>Diptera</taxon>
        <taxon>Nematocera</taxon>
        <taxon>Culicoidea</taxon>
        <taxon>Culicidae</taxon>
        <taxon>Anophelinae</taxon>
        <taxon>Anopheles</taxon>
    </lineage>
</organism>
<dbReference type="OMA" id="FRYSMIY"/>
<dbReference type="InterPro" id="IPR029787">
    <property type="entry name" value="Nucleotide_cyclase"/>
</dbReference>
<dbReference type="PROSITE" id="PS50125">
    <property type="entry name" value="GUANYLATE_CYCLASE_2"/>
    <property type="match status" value="1"/>
</dbReference>
<dbReference type="OrthoDB" id="1890790at2759"/>
<keyword evidence="6" id="KW-0547">Nucleotide-binding</keyword>
<reference evidence="21" key="2">
    <citation type="submission" date="2020-05" db="UniProtKB">
        <authorList>
            <consortium name="EnsemblMetazoa"/>
        </authorList>
    </citation>
    <scope>IDENTIFICATION</scope>
</reference>
<evidence type="ECO:0000256" key="11">
    <source>
        <dbReference type="ARBA" id="ARBA00023180"/>
    </source>
</evidence>
<dbReference type="GO" id="GO:0004383">
    <property type="term" value="F:guanylate cyclase activity"/>
    <property type="evidence" value="ECO:0007669"/>
    <property type="project" value="UniProtKB-EC"/>
</dbReference>
<keyword evidence="9 17" id="KW-0472">Membrane</keyword>
<dbReference type="CDD" id="cd14042">
    <property type="entry name" value="PK_GC-A_B"/>
    <property type="match status" value="1"/>
</dbReference>
<dbReference type="GO" id="GO:0004016">
    <property type="term" value="F:adenylate cyclase activity"/>
    <property type="evidence" value="ECO:0007669"/>
    <property type="project" value="TreeGrafter"/>
</dbReference>
<dbReference type="CDD" id="cd07302">
    <property type="entry name" value="CHD"/>
    <property type="match status" value="1"/>
</dbReference>
<dbReference type="Proteomes" id="UP000030765">
    <property type="component" value="Unassembled WGS sequence"/>
</dbReference>
<dbReference type="VEuPathDB" id="VectorBase:ASIC015372"/>
<dbReference type="InterPro" id="IPR018297">
    <property type="entry name" value="A/G_cyclase_CS"/>
</dbReference>
<evidence type="ECO:0000256" key="13">
    <source>
        <dbReference type="ARBA" id="ARBA00023293"/>
    </source>
</evidence>
<dbReference type="InterPro" id="IPR001828">
    <property type="entry name" value="ANF_lig-bd_rcpt"/>
</dbReference>
<evidence type="ECO:0000313" key="21">
    <source>
        <dbReference type="EnsemblMetazoa" id="ASIC015372-PA"/>
    </source>
</evidence>
<feature type="domain" description="Protein kinase" evidence="18">
    <location>
        <begin position="568"/>
        <end position="884"/>
    </location>
</feature>
<dbReference type="GO" id="GO:0035556">
    <property type="term" value="P:intracellular signal transduction"/>
    <property type="evidence" value="ECO:0007669"/>
    <property type="project" value="InterPro"/>
</dbReference>
<keyword evidence="4 17" id="KW-0812">Transmembrane</keyword>
<sequence length="1289" mass="144717">MKSGERDPAERTKVFKSTCSVSRGLSEFGEGGSVKKVVVVRKHQQQRRVRSRPFVSRCSSFVLAVSAIVLCSFVVRSVGDVFTVGYLTGSQRRPGDRVYARPGLQISGAITLAMNEVNERHFAPHGHELRFEVAETYGEEVTSIRKTADLWTREVIGYLGPQETCVHEGRMAAAFNLPMISYFCTHNETSNKRHFPTFARTRPPDLQICKSVVSLLLAYNWTQVSFLYRASDNGEFDAVADTLKTTLRSAGIRIRSVATWTDIYHHGYSSNPFERLVAETHADTRIYLVLGYHYEHIGLLVSLRRRGLLAQGDYFVVGIDIEQYDAALPTKYMHGLLQTTPDPDVVEAFRHYLAVVPSAPVRFDEFAVKVSIPSSFISSLCVVVNKYLELPPFNHRNALIFFGGVKQIRAEAAYLYDAVHLYANALLQVLLAGGSPKNGTAIIDAIKGQAYTSAMGYLVHIDENGDATGNYTILARKPVSSTNSSNRYGLLPIGRFSSPTVDRIPEIRLFDTIDWVGAGPPVAEPRCGFRGEKCISYTGEITGGIAGGALLLLGVVSLVLYRNWRYEQELDSLLWKVDFREIQMHENEKETAGQKMTRTTHPLIRTSQVSLSSNPDLDFRYSTIFTPIGLYKGQLYAIKKVKKKSIDITREMKKELKLLRDMRHDNLNAFIGACTDPPNICIITDYCNRGSLKDVLENEDVKLDNMFTASMVADILRGMIYLHDSPLRFHGSLRTSNCLIDSRWVVKLSDFGLFAFKQGAEDVPDEKEKLEEKCQKLLYRAPELLRAGSAATVPGTPKGDVYSFGIVLYEIFTRRGPFGEIECTPMECLKRVLDPLDPNTPFRPAIQPLETSFDCVRECLRECWAERPEDRPDFKAIRNKLRVLRKGMRPNIFDNMMAMMEKYANNLEQLVDERTDQLQEEKKKTEALLLEMLPRPVAEQLKRGHKVEAESYDLVTIYFSDIVGFTSMSAESTPLQVVDFLNDLYTCFDSIIGHYDVYKVETIGDAYMVVSGLPIRNGLIHAAEIASMSLQLLEAVAEFKIRHRPNDRLYLRIGIHSGPVCAGVVGLKMPRYCLFGDTVNTASRMESTGLPLKIHCSLQTKEILDSLGGYQFQDRGLVPMKGKGDQRTFWLVGEDPEARARRTKERTERRGSRALNKYLGMLKSATLLPGVRSSLKTRSLAVPRGSLPRSSSLESPKRLRFASGAMLEQHRYHRYSDDALMEVISDSSIRRSDYSISDGAEDITASCPCIEHLGITDQKQQQQPAEPAYLSLNNCPTVTTPLLNNSIAT</sequence>
<evidence type="ECO:0000256" key="16">
    <source>
        <dbReference type="SAM" id="Coils"/>
    </source>
</evidence>
<evidence type="ECO:0000256" key="7">
    <source>
        <dbReference type="ARBA" id="ARBA00022989"/>
    </source>
</evidence>
<dbReference type="FunFam" id="3.40.50.2300:FF:000265">
    <property type="entry name" value="Guanylate cyclase"/>
    <property type="match status" value="1"/>
</dbReference>
<dbReference type="GO" id="GO:0005524">
    <property type="term" value="F:ATP binding"/>
    <property type="evidence" value="ECO:0007669"/>
    <property type="project" value="InterPro"/>
</dbReference>
<dbReference type="VEuPathDB" id="VectorBase:ASIS002623"/>
<dbReference type="FunFam" id="3.30.70.1230:FF:000004">
    <property type="entry name" value="Guanylate cyclase"/>
    <property type="match status" value="1"/>
</dbReference>
<dbReference type="InterPro" id="IPR001054">
    <property type="entry name" value="A/G_cyclase"/>
</dbReference>
<keyword evidence="10" id="KW-0675">Receptor</keyword>
<dbReference type="EMBL" id="ATLV01022305">
    <property type="status" value="NOT_ANNOTATED_CDS"/>
    <property type="molecule type" value="Genomic_DNA"/>
</dbReference>
<dbReference type="EMBL" id="KE525331">
    <property type="protein sequence ID" value="KFB47428.1"/>
    <property type="molecule type" value="Genomic_DNA"/>
</dbReference>
<comment type="subcellular location">
    <subcellularLocation>
        <location evidence="2">Membrane</location>
        <topology evidence="2">Single-pass type I membrane protein</topology>
    </subcellularLocation>
</comment>
<dbReference type="InterPro" id="IPR011009">
    <property type="entry name" value="Kinase-like_dom_sf"/>
</dbReference>
<evidence type="ECO:0000256" key="2">
    <source>
        <dbReference type="ARBA" id="ARBA00004479"/>
    </source>
</evidence>
<dbReference type="Gene3D" id="3.40.50.2300">
    <property type="match status" value="2"/>
</dbReference>
<evidence type="ECO:0000313" key="20">
    <source>
        <dbReference type="EMBL" id="KFB47428.1"/>
    </source>
</evidence>
<dbReference type="GO" id="GO:0005525">
    <property type="term" value="F:GTP binding"/>
    <property type="evidence" value="ECO:0007669"/>
    <property type="project" value="UniProtKB-KW"/>
</dbReference>
<evidence type="ECO:0000256" key="4">
    <source>
        <dbReference type="ARBA" id="ARBA00022692"/>
    </source>
</evidence>
<dbReference type="Pfam" id="PF00211">
    <property type="entry name" value="Guanylate_cyc"/>
    <property type="match status" value="1"/>
</dbReference>
<dbReference type="Pfam" id="PF07714">
    <property type="entry name" value="PK_Tyr_Ser-Thr"/>
    <property type="match status" value="1"/>
</dbReference>
<dbReference type="PANTHER" id="PTHR11920:SF335">
    <property type="entry name" value="GUANYLATE CYCLASE"/>
    <property type="match status" value="1"/>
</dbReference>
<dbReference type="CDD" id="cd06370">
    <property type="entry name" value="PBP1_SAP_GC-like"/>
    <property type="match status" value="1"/>
</dbReference>
<proteinExistence type="inferred from homology"/>
<dbReference type="EC" id="4.6.1.2" evidence="3 15"/>
<evidence type="ECO:0000256" key="15">
    <source>
        <dbReference type="RuleBase" id="RU003431"/>
    </source>
</evidence>
<dbReference type="GO" id="GO:0007168">
    <property type="term" value="P:receptor guanylyl cyclase signaling pathway"/>
    <property type="evidence" value="ECO:0007669"/>
    <property type="project" value="TreeGrafter"/>
</dbReference>
<evidence type="ECO:0000256" key="1">
    <source>
        <dbReference type="ARBA" id="ARBA00001436"/>
    </source>
</evidence>
<keyword evidence="16" id="KW-0175">Coiled coil</keyword>
<reference evidence="20 22" key="1">
    <citation type="journal article" date="2014" name="BMC Genomics">
        <title>Genome sequence of Anopheles sinensis provides insight into genetics basis of mosquito competence for malaria parasites.</title>
        <authorList>
            <person name="Zhou D."/>
            <person name="Zhang D."/>
            <person name="Ding G."/>
            <person name="Shi L."/>
            <person name="Hou Q."/>
            <person name="Ye Y."/>
            <person name="Xu Y."/>
            <person name="Zhou H."/>
            <person name="Xiong C."/>
            <person name="Li S."/>
            <person name="Yu J."/>
            <person name="Hong S."/>
            <person name="Yu X."/>
            <person name="Zou P."/>
            <person name="Chen C."/>
            <person name="Chang X."/>
            <person name="Wang W."/>
            <person name="Lv Y."/>
            <person name="Sun Y."/>
            <person name="Ma L."/>
            <person name="Shen B."/>
            <person name="Zhu C."/>
        </authorList>
    </citation>
    <scope>NUCLEOTIDE SEQUENCE [LARGE SCALE GENOMIC DNA]</scope>
</reference>
<dbReference type="SMART" id="SM00044">
    <property type="entry name" value="CYCc"/>
    <property type="match status" value="1"/>
</dbReference>
<dbReference type="InterPro" id="IPR001245">
    <property type="entry name" value="Ser-Thr/Tyr_kinase_cat_dom"/>
</dbReference>
<dbReference type="InterPro" id="IPR028082">
    <property type="entry name" value="Peripla_BP_I"/>
</dbReference>
<dbReference type="SUPFAM" id="SSF55073">
    <property type="entry name" value="Nucleotide cyclase"/>
    <property type="match status" value="1"/>
</dbReference>
<dbReference type="Gene3D" id="3.30.70.1230">
    <property type="entry name" value="Nucleotide cyclase"/>
    <property type="match status" value="1"/>
</dbReference>
<dbReference type="GO" id="GO:0001653">
    <property type="term" value="F:peptide receptor activity"/>
    <property type="evidence" value="ECO:0007669"/>
    <property type="project" value="TreeGrafter"/>
</dbReference>
<evidence type="ECO:0000256" key="14">
    <source>
        <dbReference type="RuleBase" id="RU000405"/>
    </source>
</evidence>
<dbReference type="PANTHER" id="PTHR11920">
    <property type="entry name" value="GUANYLYL CYCLASE"/>
    <property type="match status" value="1"/>
</dbReference>
<dbReference type="FunFam" id="1.10.510.10:FF:000420">
    <property type="entry name" value="Guanylate cyclase"/>
    <property type="match status" value="1"/>
</dbReference>
<keyword evidence="11" id="KW-0325">Glycoprotein</keyword>
<keyword evidence="13 15" id="KW-0141">cGMP biosynthesis</keyword>
<feature type="domain" description="Guanylate cyclase" evidence="19">
    <location>
        <begin position="956"/>
        <end position="1086"/>
    </location>
</feature>
<dbReference type="Gene3D" id="1.10.510.10">
    <property type="entry name" value="Transferase(Phosphotransferase) domain 1"/>
    <property type="match status" value="1"/>
</dbReference>
<keyword evidence="7 17" id="KW-1133">Transmembrane helix</keyword>
<dbReference type="SUPFAM" id="SSF53822">
    <property type="entry name" value="Periplasmic binding protein-like I"/>
    <property type="match status" value="1"/>
</dbReference>
<protein>
    <recommendedName>
        <fullName evidence="3 15">Guanylate cyclase</fullName>
        <ecNumber evidence="3 15">4.6.1.2</ecNumber>
    </recommendedName>
</protein>
<dbReference type="PROSITE" id="PS50011">
    <property type="entry name" value="PROTEIN_KINASE_DOM"/>
    <property type="match status" value="1"/>
</dbReference>
<dbReference type="GO" id="GO:0004672">
    <property type="term" value="F:protein kinase activity"/>
    <property type="evidence" value="ECO:0007669"/>
    <property type="project" value="InterPro"/>
</dbReference>
<evidence type="ECO:0000256" key="6">
    <source>
        <dbReference type="ARBA" id="ARBA00022741"/>
    </source>
</evidence>
<dbReference type="SUPFAM" id="SSF56112">
    <property type="entry name" value="Protein kinase-like (PK-like)"/>
    <property type="match status" value="1"/>
</dbReference>
<evidence type="ECO:0000256" key="5">
    <source>
        <dbReference type="ARBA" id="ARBA00022729"/>
    </source>
</evidence>
<dbReference type="InterPro" id="IPR001170">
    <property type="entry name" value="ANPR/GUC"/>
</dbReference>
<evidence type="ECO:0000259" key="19">
    <source>
        <dbReference type="PROSITE" id="PS50125"/>
    </source>
</evidence>
<accession>A0A084WB34</accession>
<gene>
    <name evidence="20" type="ORF">ZHAS_00015372</name>
</gene>
<dbReference type="PROSITE" id="PS00452">
    <property type="entry name" value="GUANYLATE_CYCLASE_1"/>
    <property type="match status" value="1"/>
</dbReference>
<keyword evidence="8" id="KW-0342">GTP-binding</keyword>
<evidence type="ECO:0000256" key="17">
    <source>
        <dbReference type="SAM" id="Phobius"/>
    </source>
</evidence>
<dbReference type="VEuPathDB" id="VectorBase:ASIS013895"/>
<dbReference type="SMART" id="SM00220">
    <property type="entry name" value="S_TKc"/>
    <property type="match status" value="1"/>
</dbReference>
<name>A0A084WB34_ANOSI</name>
<keyword evidence="12 14" id="KW-0456">Lyase</keyword>
<dbReference type="Pfam" id="PF01094">
    <property type="entry name" value="ANF_receptor"/>
    <property type="match status" value="1"/>
</dbReference>
<feature type="transmembrane region" description="Helical" evidence="17">
    <location>
        <begin position="54"/>
        <end position="75"/>
    </location>
</feature>
<dbReference type="GO" id="GO:0005886">
    <property type="term" value="C:plasma membrane"/>
    <property type="evidence" value="ECO:0007669"/>
    <property type="project" value="TreeGrafter"/>
</dbReference>
<keyword evidence="22" id="KW-1185">Reference proteome</keyword>
<feature type="coiled-coil region" evidence="16">
    <location>
        <begin position="893"/>
        <end position="924"/>
    </location>
</feature>